<dbReference type="PATRIC" id="fig|1227466.3.peg.1701"/>
<protein>
    <submittedName>
        <fullName evidence="2">UspA domain protein</fullName>
    </submittedName>
</protein>
<dbReference type="InterPro" id="IPR006016">
    <property type="entry name" value="UspA"/>
</dbReference>
<dbReference type="InterPro" id="IPR014729">
    <property type="entry name" value="Rossmann-like_a/b/a_fold"/>
</dbReference>
<evidence type="ECO:0000313" key="3">
    <source>
        <dbReference type="Proteomes" id="UP000011509"/>
    </source>
</evidence>
<gene>
    <name evidence="2" type="ORF">C464_08470</name>
</gene>
<dbReference type="OrthoDB" id="202478at2157"/>
<dbReference type="Gene3D" id="3.40.50.620">
    <property type="entry name" value="HUPs"/>
    <property type="match status" value="1"/>
</dbReference>
<proteinExistence type="predicted"/>
<dbReference type="Pfam" id="PF00582">
    <property type="entry name" value="Usp"/>
    <property type="match status" value="1"/>
</dbReference>
<dbReference type="SUPFAM" id="SSF52402">
    <property type="entry name" value="Adenine nucleotide alpha hydrolases-like"/>
    <property type="match status" value="1"/>
</dbReference>
<name>M0EIG8_9EURY</name>
<feature type="domain" description="UspA" evidence="1">
    <location>
        <begin position="15"/>
        <end position="139"/>
    </location>
</feature>
<evidence type="ECO:0000313" key="2">
    <source>
        <dbReference type="EMBL" id="ELZ47530.1"/>
    </source>
</evidence>
<organism evidence="2 3">
    <name type="scientific">Halorubrum coriense DSM 10284</name>
    <dbReference type="NCBI Taxonomy" id="1227466"/>
    <lineage>
        <taxon>Archaea</taxon>
        <taxon>Methanobacteriati</taxon>
        <taxon>Methanobacteriota</taxon>
        <taxon>Stenosarchaea group</taxon>
        <taxon>Halobacteria</taxon>
        <taxon>Halobacteriales</taxon>
        <taxon>Haloferacaceae</taxon>
        <taxon>Halorubrum</taxon>
    </lineage>
</organism>
<dbReference type="AlphaFoldDB" id="M0EIG8"/>
<accession>M0EIG8</accession>
<dbReference type="EMBL" id="AOJL01000033">
    <property type="protein sequence ID" value="ELZ47530.1"/>
    <property type="molecule type" value="Genomic_DNA"/>
</dbReference>
<dbReference type="RefSeq" id="WP_006113210.1">
    <property type="nucleotide sequence ID" value="NZ_AOJL01000033.1"/>
</dbReference>
<dbReference type="Proteomes" id="UP000011509">
    <property type="component" value="Unassembled WGS sequence"/>
</dbReference>
<evidence type="ECO:0000259" key="1">
    <source>
        <dbReference type="Pfam" id="PF00582"/>
    </source>
</evidence>
<keyword evidence="3" id="KW-1185">Reference proteome</keyword>
<dbReference type="STRING" id="1227466.C464_08470"/>
<comment type="caution">
    <text evidence="2">The sequence shown here is derived from an EMBL/GenBank/DDBJ whole genome shotgun (WGS) entry which is preliminary data.</text>
</comment>
<reference evidence="2 3" key="1">
    <citation type="journal article" date="2014" name="PLoS Genet.">
        <title>Phylogenetically driven sequencing of extremely halophilic archaea reveals strategies for static and dynamic osmo-response.</title>
        <authorList>
            <person name="Becker E.A."/>
            <person name="Seitzer P.M."/>
            <person name="Tritt A."/>
            <person name="Larsen D."/>
            <person name="Krusor M."/>
            <person name="Yao A.I."/>
            <person name="Wu D."/>
            <person name="Madern D."/>
            <person name="Eisen J.A."/>
            <person name="Darling A.E."/>
            <person name="Facciotti M.T."/>
        </authorList>
    </citation>
    <scope>NUCLEOTIDE SEQUENCE [LARGE SCALE GENOMIC DNA]</scope>
    <source>
        <strain evidence="2 3">DSM 10284</strain>
    </source>
</reference>
<sequence length="146" mass="15643">MDGPDDTDGQNLLGHVLLPVANEEDALATARALEPYAPERVTALHVVEKGDGVPDKTPVEQSEDLAAESYEAVRTVSPDADEHTAYSRDIAGAIFDAVDEVDATAIAYRSRGGNRLFRFLSGDVSIELVTESHVPVVALPRTEADE</sequence>